<sequence>MTKAKELRHKVLLTEPIRSNRAGGNKQTRRFGLIGNQLLRRLSRTSLTELRSSEKIIRWSRRADRAKTRVAFALGHHLARANRVGWISMSLKIRVQKIKKFIIC</sequence>
<dbReference type="EMBL" id="AZBU02000008">
    <property type="protein sequence ID" value="TKR67275.1"/>
    <property type="molecule type" value="Genomic_DNA"/>
</dbReference>
<proteinExistence type="predicted"/>
<reference evidence="1 2" key="2">
    <citation type="journal article" date="2019" name="G3 (Bethesda)">
        <title>Hybrid Assembly of the Genome of the Entomopathogenic Nematode Steinernema carpocapsae Identifies the X-Chromosome.</title>
        <authorList>
            <person name="Serra L."/>
            <person name="Macchietto M."/>
            <person name="Macias-Munoz A."/>
            <person name="McGill C.J."/>
            <person name="Rodriguez I.M."/>
            <person name="Rodriguez B."/>
            <person name="Murad R."/>
            <person name="Mortazavi A."/>
        </authorList>
    </citation>
    <scope>NUCLEOTIDE SEQUENCE [LARGE SCALE GENOMIC DNA]</scope>
    <source>
        <strain evidence="1 2">ALL</strain>
    </source>
</reference>
<dbReference type="AlphaFoldDB" id="A0A4V5ZZG1"/>
<accession>A0A4V5ZZG1</accession>
<evidence type="ECO:0000313" key="2">
    <source>
        <dbReference type="Proteomes" id="UP000298663"/>
    </source>
</evidence>
<dbReference type="Proteomes" id="UP000298663">
    <property type="component" value="Unassembled WGS sequence"/>
</dbReference>
<protein>
    <submittedName>
        <fullName evidence="1">Uncharacterized protein</fullName>
    </submittedName>
</protein>
<comment type="caution">
    <text evidence="1">The sequence shown here is derived from an EMBL/GenBank/DDBJ whole genome shotgun (WGS) entry which is preliminary data.</text>
</comment>
<reference evidence="1 2" key="1">
    <citation type="journal article" date="2015" name="Genome Biol.">
        <title>Comparative genomics of Steinernema reveals deeply conserved gene regulatory networks.</title>
        <authorList>
            <person name="Dillman A.R."/>
            <person name="Macchietto M."/>
            <person name="Porter C.F."/>
            <person name="Rogers A."/>
            <person name="Williams B."/>
            <person name="Antoshechkin I."/>
            <person name="Lee M.M."/>
            <person name="Goodwin Z."/>
            <person name="Lu X."/>
            <person name="Lewis E.E."/>
            <person name="Goodrich-Blair H."/>
            <person name="Stock S.P."/>
            <person name="Adams B.J."/>
            <person name="Sternberg P.W."/>
            <person name="Mortazavi A."/>
        </authorList>
    </citation>
    <scope>NUCLEOTIDE SEQUENCE [LARGE SCALE GENOMIC DNA]</scope>
    <source>
        <strain evidence="1 2">ALL</strain>
    </source>
</reference>
<keyword evidence="2" id="KW-1185">Reference proteome</keyword>
<organism evidence="1 2">
    <name type="scientific">Steinernema carpocapsae</name>
    <name type="common">Entomopathogenic nematode</name>
    <dbReference type="NCBI Taxonomy" id="34508"/>
    <lineage>
        <taxon>Eukaryota</taxon>
        <taxon>Metazoa</taxon>
        <taxon>Ecdysozoa</taxon>
        <taxon>Nematoda</taxon>
        <taxon>Chromadorea</taxon>
        <taxon>Rhabditida</taxon>
        <taxon>Tylenchina</taxon>
        <taxon>Panagrolaimomorpha</taxon>
        <taxon>Strongyloidoidea</taxon>
        <taxon>Steinernematidae</taxon>
        <taxon>Steinernema</taxon>
    </lineage>
</organism>
<evidence type="ECO:0000313" key="1">
    <source>
        <dbReference type="EMBL" id="TKR67275.1"/>
    </source>
</evidence>
<name>A0A4V5ZZG1_STECR</name>
<gene>
    <name evidence="1" type="ORF">L596_023452</name>
</gene>